<dbReference type="Gene3D" id="3.30.565.10">
    <property type="entry name" value="Histidine kinase-like ATPase, C-terminal domain"/>
    <property type="match status" value="1"/>
</dbReference>
<evidence type="ECO:0000259" key="10">
    <source>
        <dbReference type="PROSITE" id="PS50885"/>
    </source>
</evidence>
<dbReference type="Pfam" id="PF02518">
    <property type="entry name" value="HATPase_c"/>
    <property type="match status" value="1"/>
</dbReference>
<dbReference type="EMBL" id="FOTI01000036">
    <property type="protein sequence ID" value="SFL84967.1"/>
    <property type="molecule type" value="Genomic_DNA"/>
</dbReference>
<dbReference type="PANTHER" id="PTHR34220:SF7">
    <property type="entry name" value="SENSOR HISTIDINE KINASE YPDA"/>
    <property type="match status" value="1"/>
</dbReference>
<evidence type="ECO:0000256" key="2">
    <source>
        <dbReference type="ARBA" id="ARBA00022475"/>
    </source>
</evidence>
<evidence type="ECO:0000256" key="7">
    <source>
        <dbReference type="ARBA" id="ARBA00022989"/>
    </source>
</evidence>
<sequence length="584" mass="67480">MINNLFKKIANGIEIHTIRTKLIISFLLIALLPMLFFGLLSFNIYRGEINNRIAAYSQEMVKRMRRDLEDYIIEIEQFLARDQDFYINQFIKLTQVNDFRNNRKYSFRIWEDFNNLKQMKPGLRDIAITFQDGRRISSYGLYNIDIKKFKKNLVKGEENELYFLPPHRNYFQQEVVSFVRPYFPEIAAENVLISADIDLNFLANLTDFQLGEKSFFFIADQQGNIIYHPDKNKIGSKSVLFAGGFSNRKLTLNGEKYLLTSTFSRLAGWYIISMASADEVEAELNYLTDITIYLTLFILLIIILLTTYLSSALSQPIKKLQELTHRASENDLSVKIDIKGNDEIAQLGQSFNKMISRINDLMEQNVKEQKLLRRLEMESLDNQIKPHFIYNTLDLIIGLLESKNFDRATQMVEALGKFFRLSLSHGKEMVLIRNEINHVKNYLYIQQFRHGEEYEYIVDVEDIAVLDKHIPKLILQPLVENAIYHGLLPAEKKGLVIIKAYLNNGFIYFKIIDNGIGISAAMTAEINAILQGEIQVKEAKKYFGLRNVNRRLKLIYGNSSGLSIESVSGEKTIATIKIDLEGGN</sequence>
<keyword evidence="5 9" id="KW-0812">Transmembrane</keyword>
<evidence type="ECO:0000256" key="3">
    <source>
        <dbReference type="ARBA" id="ARBA00022553"/>
    </source>
</evidence>
<dbReference type="InterPro" id="IPR003660">
    <property type="entry name" value="HAMP_dom"/>
</dbReference>
<evidence type="ECO:0000256" key="9">
    <source>
        <dbReference type="SAM" id="Phobius"/>
    </source>
</evidence>
<dbReference type="Pfam" id="PF06580">
    <property type="entry name" value="His_kinase"/>
    <property type="match status" value="1"/>
</dbReference>
<dbReference type="Gene3D" id="6.10.340.10">
    <property type="match status" value="1"/>
</dbReference>
<dbReference type="Proteomes" id="UP000199006">
    <property type="component" value="Unassembled WGS sequence"/>
</dbReference>
<dbReference type="PROSITE" id="PS50885">
    <property type="entry name" value="HAMP"/>
    <property type="match status" value="1"/>
</dbReference>
<keyword evidence="8 9" id="KW-0472">Membrane</keyword>
<dbReference type="InterPro" id="IPR033479">
    <property type="entry name" value="dCache_1"/>
</dbReference>
<comment type="subcellular location">
    <subcellularLocation>
        <location evidence="1">Cell membrane</location>
        <topology evidence="1">Multi-pass membrane protein</topology>
    </subcellularLocation>
</comment>
<dbReference type="AlphaFoldDB" id="A0A1I4L2S0"/>
<dbReference type="Pfam" id="PF02743">
    <property type="entry name" value="dCache_1"/>
    <property type="match status" value="1"/>
</dbReference>
<dbReference type="GO" id="GO:0005886">
    <property type="term" value="C:plasma membrane"/>
    <property type="evidence" value="ECO:0007669"/>
    <property type="project" value="UniProtKB-SubCell"/>
</dbReference>
<dbReference type="OrthoDB" id="9809348at2"/>
<keyword evidence="6 11" id="KW-0418">Kinase</keyword>
<keyword evidence="2" id="KW-1003">Cell membrane</keyword>
<evidence type="ECO:0000256" key="1">
    <source>
        <dbReference type="ARBA" id="ARBA00004651"/>
    </source>
</evidence>
<dbReference type="InterPro" id="IPR003594">
    <property type="entry name" value="HATPase_dom"/>
</dbReference>
<dbReference type="InterPro" id="IPR010559">
    <property type="entry name" value="Sig_transdc_His_kin_internal"/>
</dbReference>
<dbReference type="InterPro" id="IPR050640">
    <property type="entry name" value="Bact_2-comp_sensor_kinase"/>
</dbReference>
<evidence type="ECO:0000256" key="8">
    <source>
        <dbReference type="ARBA" id="ARBA00023136"/>
    </source>
</evidence>
<gene>
    <name evidence="11" type="ORF">SAMN02983006_02185</name>
</gene>
<dbReference type="GO" id="GO:0000155">
    <property type="term" value="F:phosphorelay sensor kinase activity"/>
    <property type="evidence" value="ECO:0007669"/>
    <property type="project" value="InterPro"/>
</dbReference>
<organism evidence="11 12">
    <name type="scientific">Halanaerobium salsuginis</name>
    <dbReference type="NCBI Taxonomy" id="29563"/>
    <lineage>
        <taxon>Bacteria</taxon>
        <taxon>Bacillati</taxon>
        <taxon>Bacillota</taxon>
        <taxon>Clostridia</taxon>
        <taxon>Halanaerobiales</taxon>
        <taxon>Halanaerobiaceae</taxon>
        <taxon>Halanaerobium</taxon>
    </lineage>
</organism>
<evidence type="ECO:0000256" key="6">
    <source>
        <dbReference type="ARBA" id="ARBA00022777"/>
    </source>
</evidence>
<dbReference type="Gene3D" id="3.30.450.20">
    <property type="entry name" value="PAS domain"/>
    <property type="match status" value="1"/>
</dbReference>
<evidence type="ECO:0000256" key="4">
    <source>
        <dbReference type="ARBA" id="ARBA00022679"/>
    </source>
</evidence>
<keyword evidence="12" id="KW-1185">Reference proteome</keyword>
<dbReference type="RefSeq" id="WP_089862228.1">
    <property type="nucleotide sequence ID" value="NZ_FOTI01000036.1"/>
</dbReference>
<reference evidence="11 12" key="1">
    <citation type="submission" date="2016-10" db="EMBL/GenBank/DDBJ databases">
        <authorList>
            <person name="de Groot N.N."/>
        </authorList>
    </citation>
    <scope>NUCLEOTIDE SEQUENCE [LARGE SCALE GENOMIC DNA]</scope>
    <source>
        <strain evidence="11 12">ATCC 51327</strain>
    </source>
</reference>
<dbReference type="InterPro" id="IPR036890">
    <property type="entry name" value="HATPase_C_sf"/>
</dbReference>
<feature type="transmembrane region" description="Helical" evidence="9">
    <location>
        <begin position="290"/>
        <end position="309"/>
    </location>
</feature>
<evidence type="ECO:0000313" key="11">
    <source>
        <dbReference type="EMBL" id="SFL84967.1"/>
    </source>
</evidence>
<keyword evidence="4" id="KW-0808">Transferase</keyword>
<feature type="domain" description="HAMP" evidence="10">
    <location>
        <begin position="311"/>
        <end position="363"/>
    </location>
</feature>
<keyword evidence="7 9" id="KW-1133">Transmembrane helix</keyword>
<dbReference type="SUPFAM" id="SSF55874">
    <property type="entry name" value="ATPase domain of HSP90 chaperone/DNA topoisomerase II/histidine kinase"/>
    <property type="match status" value="1"/>
</dbReference>
<dbReference type="CDD" id="cd12912">
    <property type="entry name" value="PDC2_MCP_like"/>
    <property type="match status" value="1"/>
</dbReference>
<dbReference type="SUPFAM" id="SSF158472">
    <property type="entry name" value="HAMP domain-like"/>
    <property type="match status" value="1"/>
</dbReference>
<keyword evidence="3" id="KW-0597">Phosphoprotein</keyword>
<dbReference type="STRING" id="29563.SAMN02983006_02185"/>
<dbReference type="CDD" id="cd06225">
    <property type="entry name" value="HAMP"/>
    <property type="match status" value="1"/>
</dbReference>
<proteinExistence type="predicted"/>
<evidence type="ECO:0000313" key="12">
    <source>
        <dbReference type="Proteomes" id="UP000199006"/>
    </source>
</evidence>
<protein>
    <submittedName>
        <fullName evidence="11">Two-component system, sensor histidine kinase YesM</fullName>
    </submittedName>
</protein>
<name>A0A1I4L2S0_9FIRM</name>
<dbReference type="SMART" id="SM00304">
    <property type="entry name" value="HAMP"/>
    <property type="match status" value="1"/>
</dbReference>
<accession>A0A1I4L2S0</accession>
<evidence type="ECO:0000256" key="5">
    <source>
        <dbReference type="ARBA" id="ARBA00022692"/>
    </source>
</evidence>
<dbReference type="Pfam" id="PF00672">
    <property type="entry name" value="HAMP"/>
    <property type="match status" value="1"/>
</dbReference>
<feature type="transmembrane region" description="Helical" evidence="9">
    <location>
        <begin position="22"/>
        <end position="42"/>
    </location>
</feature>
<dbReference type="PANTHER" id="PTHR34220">
    <property type="entry name" value="SENSOR HISTIDINE KINASE YPDA"/>
    <property type="match status" value="1"/>
</dbReference>